<evidence type="ECO:0000256" key="3">
    <source>
        <dbReference type="ARBA" id="ARBA00023125"/>
    </source>
</evidence>
<dbReference type="AlphaFoldDB" id="A0A8B2NYQ4"/>
<dbReference type="SUPFAM" id="SSF46785">
    <property type="entry name" value="Winged helix' DNA-binding domain"/>
    <property type="match status" value="1"/>
</dbReference>
<dbReference type="Gene3D" id="1.10.10.10">
    <property type="entry name" value="Winged helix-like DNA-binding domain superfamily/Winged helix DNA-binding domain"/>
    <property type="match status" value="1"/>
</dbReference>
<evidence type="ECO:0000256" key="4">
    <source>
        <dbReference type="ARBA" id="ARBA00023163"/>
    </source>
</evidence>
<dbReference type="InterPro" id="IPR036390">
    <property type="entry name" value="WH_DNA-bd_sf"/>
</dbReference>
<evidence type="ECO:0000313" key="6">
    <source>
        <dbReference type="EMBL" id="RAI02482.1"/>
    </source>
</evidence>
<keyword evidence="4" id="KW-0804">Transcription</keyword>
<dbReference type="PANTHER" id="PTHR30126:SF40">
    <property type="entry name" value="HTH-TYPE TRANSCRIPTIONAL REGULATOR GLTR"/>
    <property type="match status" value="1"/>
</dbReference>
<dbReference type="InterPro" id="IPR005119">
    <property type="entry name" value="LysR_subst-bd"/>
</dbReference>
<reference evidence="6 7" key="1">
    <citation type="submission" date="2018-05" db="EMBL/GenBank/DDBJ databases">
        <title>Acuticoccus sediminis sp. nov., isolated from deep-sea sediment of Indian Ocean.</title>
        <authorList>
            <person name="Liu X."/>
            <person name="Lai Q."/>
            <person name="Du Y."/>
            <person name="Sun F."/>
            <person name="Zhang X."/>
            <person name="Wang S."/>
            <person name="Shao Z."/>
        </authorList>
    </citation>
    <scope>NUCLEOTIDE SEQUENCE [LARGE SCALE GENOMIC DNA]</scope>
    <source>
        <strain evidence="6 7">PTG4-2</strain>
    </source>
</reference>
<dbReference type="Pfam" id="PF03466">
    <property type="entry name" value="LysR_substrate"/>
    <property type="match status" value="1"/>
</dbReference>
<name>A0A8B2NYQ4_9HYPH</name>
<comment type="similarity">
    <text evidence="1">Belongs to the LysR transcriptional regulatory family.</text>
</comment>
<evidence type="ECO:0000313" key="7">
    <source>
        <dbReference type="Proteomes" id="UP000249590"/>
    </source>
</evidence>
<organism evidence="6 7">
    <name type="scientific">Acuticoccus sediminis</name>
    <dbReference type="NCBI Taxonomy" id="2184697"/>
    <lineage>
        <taxon>Bacteria</taxon>
        <taxon>Pseudomonadati</taxon>
        <taxon>Pseudomonadota</taxon>
        <taxon>Alphaproteobacteria</taxon>
        <taxon>Hyphomicrobiales</taxon>
        <taxon>Amorphaceae</taxon>
        <taxon>Acuticoccus</taxon>
    </lineage>
</organism>
<keyword evidence="7" id="KW-1185">Reference proteome</keyword>
<keyword evidence="2" id="KW-0805">Transcription regulation</keyword>
<evidence type="ECO:0000256" key="1">
    <source>
        <dbReference type="ARBA" id="ARBA00009437"/>
    </source>
</evidence>
<evidence type="ECO:0000259" key="5">
    <source>
        <dbReference type="PROSITE" id="PS50931"/>
    </source>
</evidence>
<dbReference type="GO" id="GO:0003700">
    <property type="term" value="F:DNA-binding transcription factor activity"/>
    <property type="evidence" value="ECO:0007669"/>
    <property type="project" value="InterPro"/>
</dbReference>
<dbReference type="PANTHER" id="PTHR30126">
    <property type="entry name" value="HTH-TYPE TRANSCRIPTIONAL REGULATOR"/>
    <property type="match status" value="1"/>
</dbReference>
<dbReference type="EMBL" id="QHHQ01000002">
    <property type="protein sequence ID" value="RAI02482.1"/>
    <property type="molecule type" value="Genomic_DNA"/>
</dbReference>
<sequence>MCYMREFRIFVAVYEERSFSAAAKRENATQSAISQRIRKLEEVLAVRLFNRTSQRVEPTPAGTTYYEYAIQLLDKYNEANVALQRYRGVEGIVNVGIPPWMSRHVVPNILSRFMDEHPNVVVNVTDGNSVLLCEMVSRGELSLAVIAASDLREEDKTLAVSEGVLVSRGPGRPWGVGRIQRDPADLAGIRLIVPKRGQPYRTVVDSFLELHAVRPKQVLELDSVFGTLGLVAKGDWHTILPAFVLAADPDQELYNVQTLMEPPHFRLSCVTSANGDTAACRSFMRMLEGELSRITLNALPLSRPLLSI</sequence>
<accession>A0A8B2NYQ4</accession>
<feature type="domain" description="HTH lysR-type" evidence="5">
    <location>
        <begin position="1"/>
        <end position="59"/>
    </location>
</feature>
<comment type="caution">
    <text evidence="6">The sequence shown here is derived from an EMBL/GenBank/DDBJ whole genome shotgun (WGS) entry which is preliminary data.</text>
</comment>
<dbReference type="CDD" id="cd05466">
    <property type="entry name" value="PBP2_LTTR_substrate"/>
    <property type="match status" value="1"/>
</dbReference>
<dbReference type="PROSITE" id="PS50931">
    <property type="entry name" value="HTH_LYSR"/>
    <property type="match status" value="1"/>
</dbReference>
<dbReference type="InterPro" id="IPR000847">
    <property type="entry name" value="LysR_HTH_N"/>
</dbReference>
<dbReference type="InterPro" id="IPR036388">
    <property type="entry name" value="WH-like_DNA-bd_sf"/>
</dbReference>
<dbReference type="FunFam" id="1.10.10.10:FF:000001">
    <property type="entry name" value="LysR family transcriptional regulator"/>
    <property type="match status" value="1"/>
</dbReference>
<keyword evidence="3" id="KW-0238">DNA-binding</keyword>
<dbReference type="Pfam" id="PF00126">
    <property type="entry name" value="HTH_1"/>
    <property type="match status" value="1"/>
</dbReference>
<dbReference type="SUPFAM" id="SSF53850">
    <property type="entry name" value="Periplasmic binding protein-like II"/>
    <property type="match status" value="1"/>
</dbReference>
<proteinExistence type="inferred from homology"/>
<protein>
    <recommendedName>
        <fullName evidence="5">HTH lysR-type domain-containing protein</fullName>
    </recommendedName>
</protein>
<evidence type="ECO:0000256" key="2">
    <source>
        <dbReference type="ARBA" id="ARBA00023015"/>
    </source>
</evidence>
<dbReference type="GO" id="GO:0000976">
    <property type="term" value="F:transcription cis-regulatory region binding"/>
    <property type="evidence" value="ECO:0007669"/>
    <property type="project" value="TreeGrafter"/>
</dbReference>
<gene>
    <name evidence="6" type="ORF">DLJ53_14135</name>
</gene>
<dbReference type="PRINTS" id="PR00039">
    <property type="entry name" value="HTHLYSR"/>
</dbReference>
<dbReference type="Proteomes" id="UP000249590">
    <property type="component" value="Unassembled WGS sequence"/>
</dbReference>
<dbReference type="Gene3D" id="3.40.190.290">
    <property type="match status" value="1"/>
</dbReference>